<dbReference type="InterPro" id="IPR036291">
    <property type="entry name" value="NAD(P)-bd_dom_sf"/>
</dbReference>
<dbReference type="InterPro" id="IPR045010">
    <property type="entry name" value="MDR_fam"/>
</dbReference>
<dbReference type="KEGG" id="amc:MADE_1019220"/>
<dbReference type="Gene3D" id="3.90.180.10">
    <property type="entry name" value="Medium-chain alcohol dehydrogenases, catalytic domain"/>
    <property type="match status" value="1"/>
</dbReference>
<evidence type="ECO:0000259" key="2">
    <source>
        <dbReference type="SMART" id="SM00829"/>
    </source>
</evidence>
<dbReference type="SUPFAM" id="SSF50129">
    <property type="entry name" value="GroES-like"/>
    <property type="match status" value="1"/>
</dbReference>
<proteinExistence type="predicted"/>
<dbReference type="GO" id="GO:0016628">
    <property type="term" value="F:oxidoreductase activity, acting on the CH-CH group of donors, NAD or NADP as acceptor"/>
    <property type="evidence" value="ECO:0007669"/>
    <property type="project" value="InterPro"/>
</dbReference>
<dbReference type="Pfam" id="PF00107">
    <property type="entry name" value="ADH_zinc_N"/>
    <property type="match status" value="1"/>
</dbReference>
<dbReference type="PANTHER" id="PTHR43205:SF42">
    <property type="entry name" value="ALCOHOL DEHYDROGENASE, ZINC-CONTAINING (AFU_ORTHOLOGUE AFUA_7G04530)"/>
    <property type="match status" value="1"/>
</dbReference>
<evidence type="ECO:0000313" key="4">
    <source>
        <dbReference type="Proteomes" id="UP000001870"/>
    </source>
</evidence>
<dbReference type="Pfam" id="PF16884">
    <property type="entry name" value="ADH_N_2"/>
    <property type="match status" value="1"/>
</dbReference>
<gene>
    <name evidence="3" type="ordered locus">MADE_1019220</name>
</gene>
<name>F2G9W6_ALTMD</name>
<dbReference type="CDD" id="cd05288">
    <property type="entry name" value="PGDH"/>
    <property type="match status" value="1"/>
</dbReference>
<dbReference type="InterPro" id="IPR041694">
    <property type="entry name" value="ADH_N_2"/>
</dbReference>
<dbReference type="Proteomes" id="UP000001870">
    <property type="component" value="Chromosome"/>
</dbReference>
<keyword evidence="4" id="KW-1185">Reference proteome</keyword>
<evidence type="ECO:0000313" key="3">
    <source>
        <dbReference type="EMBL" id="AEA99966.2"/>
    </source>
</evidence>
<dbReference type="InterPro" id="IPR013149">
    <property type="entry name" value="ADH-like_C"/>
</dbReference>
<dbReference type="Gene3D" id="3.40.50.720">
    <property type="entry name" value="NAD(P)-binding Rossmann-like Domain"/>
    <property type="match status" value="1"/>
</dbReference>
<dbReference type="EMBL" id="CP001103">
    <property type="protein sequence ID" value="AEA99966.2"/>
    <property type="molecule type" value="Genomic_DNA"/>
</dbReference>
<reference evidence="3 4" key="1">
    <citation type="journal article" date="2008" name="ISME J.">
        <title>Comparative genomics of two ecotypes of the marine planktonic copiotroph Alteromonas macleodii suggests alternative lifestyles associated with different kinds of particulate organic matter.</title>
        <authorList>
            <person name="Ivars-Martinez E."/>
            <person name="Martin-Cuadrado A.B."/>
            <person name="D'Auria G."/>
            <person name="Mira A."/>
            <person name="Ferriera S."/>
            <person name="Johnson J."/>
            <person name="Friedman R."/>
            <person name="Rodriguez-Valera F."/>
        </authorList>
    </citation>
    <scope>NUCLEOTIDE SEQUENCE [LARGE SCALE GENOMIC DNA]</scope>
    <source>
        <strain evidence="4">DSM 17117 / CIP 110805 / LMG 28347 / Deep ecotype</strain>
    </source>
</reference>
<dbReference type="InterPro" id="IPR020843">
    <property type="entry name" value="ER"/>
</dbReference>
<accession>F2G9W6</accession>
<evidence type="ECO:0000256" key="1">
    <source>
        <dbReference type="ARBA" id="ARBA00023002"/>
    </source>
</evidence>
<keyword evidence="1" id="KW-0560">Oxidoreductase</keyword>
<organism evidence="3 4">
    <name type="scientific">Alteromonas mediterranea (strain DSM 17117 / CIP 110805 / LMG 28347 / Deep ecotype)</name>
    <dbReference type="NCBI Taxonomy" id="1774373"/>
    <lineage>
        <taxon>Bacteria</taxon>
        <taxon>Pseudomonadati</taxon>
        <taxon>Pseudomonadota</taxon>
        <taxon>Gammaproteobacteria</taxon>
        <taxon>Alteromonadales</taxon>
        <taxon>Alteromonadaceae</taxon>
        <taxon>Alteromonas/Salinimonas group</taxon>
        <taxon>Alteromonas</taxon>
    </lineage>
</organism>
<dbReference type="HOGENOM" id="CLU_026673_29_2_6"/>
<dbReference type="SUPFAM" id="SSF51735">
    <property type="entry name" value="NAD(P)-binding Rossmann-fold domains"/>
    <property type="match status" value="1"/>
</dbReference>
<sequence length="341" mass="37521">MFNVLLEDTMSTYKAITLVQRPHDRKIGPHLFETKELEVPTPKDGQILIKQTHMSLDPAMLGWMSEDRESYIPPVELGDVMRSSGVGEVVESKNPDFSVGDKVMGMTGWSEYVLSDGSGFNKLQDGVTEEMALCVFALPGLTATTGLYNFGEPKEGETLIVTGAAGSVGSMVGQLAKADGLRVIGVVGSEEKADWIVNELGFDGAVNYKTDDLEEKLTELTPDKIDVFFENTGGPIQHHIVNRMNTHGRIVVCGMIADYQADNPSPGPNWIPLIKKRINIRGFAMPDHWGEIPKILEKLTPYVQQGKIKYRAHTIEGLDNAEKGLNMLFEGKNTGKMIVKL</sequence>
<dbReference type="AlphaFoldDB" id="F2G9W6"/>
<protein>
    <submittedName>
        <fullName evidence="3">NADP-dependent oxidoreductase</fullName>
    </submittedName>
</protein>
<dbReference type="FunFam" id="3.40.50.720:FF:000121">
    <property type="entry name" value="Prostaglandin reductase 2"/>
    <property type="match status" value="1"/>
</dbReference>
<feature type="domain" description="Enoyl reductase (ER)" evidence="2">
    <location>
        <begin position="28"/>
        <end position="339"/>
    </location>
</feature>
<dbReference type="PANTHER" id="PTHR43205">
    <property type="entry name" value="PROSTAGLANDIN REDUCTASE"/>
    <property type="match status" value="1"/>
</dbReference>
<dbReference type="InterPro" id="IPR011032">
    <property type="entry name" value="GroES-like_sf"/>
</dbReference>
<reference evidence="3 4" key="2">
    <citation type="journal article" date="2015" name="Antonie Van Leeuwenhoek">
        <title>Ecophysiological diversity of a novel member of the genus Alteromonas, and description of Alteromonas mediterranea sp. nov.</title>
        <authorList>
            <person name="Ivanova E.P."/>
            <person name="Lopez-Perez M."/>
            <person name="Zabalos M."/>
            <person name="Nguyen S.H."/>
            <person name="Webb H.K."/>
            <person name="Ryan J."/>
            <person name="Lagutin K."/>
            <person name="Vyssotski M."/>
            <person name="Crawford R.J."/>
            <person name="Rodriguez-Valera F."/>
        </authorList>
    </citation>
    <scope>NUCLEOTIDE SEQUENCE [LARGE SCALE GENOMIC DNA]</scope>
    <source>
        <strain evidence="4">DSM 17117 / CIP 110805 / LMG 28347 / Deep ecotype</strain>
    </source>
</reference>
<dbReference type="SMART" id="SM00829">
    <property type="entry name" value="PKS_ER"/>
    <property type="match status" value="1"/>
</dbReference>